<evidence type="ECO:0000313" key="5">
    <source>
        <dbReference type="Proteomes" id="UP001164746"/>
    </source>
</evidence>
<dbReference type="InterPro" id="IPR020471">
    <property type="entry name" value="AKR"/>
</dbReference>
<sequence length="388" mass="43349">MDYITLPRTDLKVSRICLGCWQMNDNSANVNWDAQSYETSKACVDKCLELGINFFDTAEGYAGSEQVLGKCLQGRRQEAVIASKFGFREGPNTPPYTAVQIDEAVTRSLEKLQTTYIDLLQAHFPSFIQNTEEAITELKRQVALGRIKSYGVCNFGPKNLKSLLGLGVVPTVNQAHFPRIIADVDEAVAELKRQVSLGRIRSFGFCNFGPKNLKMLIEKGVNPIGYNLLWRSPEREVIPICKEKDIAVLAYSPLQQGLLSGNYMTVDDVPVGRRRGKLFAPESAEKSRHGTPGCEKEMFESLRKMKDLCAKTEVPMAKAAISWVLQQEVKPVVIVGCRTPEQVVDNYNVVKISDELVKQLSDATDPVKEKIGTAMDQWVHPDRYAIDK</sequence>
<name>A0ABY7DI29_MYAAR</name>
<evidence type="ECO:0000259" key="3">
    <source>
        <dbReference type="Pfam" id="PF00248"/>
    </source>
</evidence>
<dbReference type="PANTHER" id="PTHR43364:SF4">
    <property type="entry name" value="NAD(P)-LINKED OXIDOREDUCTASE SUPERFAMILY PROTEIN"/>
    <property type="match status" value="1"/>
</dbReference>
<feature type="domain" description="NADP-dependent oxidoreductase" evidence="3">
    <location>
        <begin position="15"/>
        <end position="176"/>
    </location>
</feature>
<keyword evidence="5" id="KW-1185">Reference proteome</keyword>
<keyword evidence="1" id="KW-0560">Oxidoreductase</keyword>
<dbReference type="PRINTS" id="PR00069">
    <property type="entry name" value="ALDKETRDTASE"/>
</dbReference>
<evidence type="ECO:0000313" key="4">
    <source>
        <dbReference type="EMBL" id="WAQ94670.1"/>
    </source>
</evidence>
<protein>
    <submittedName>
        <fullName evidence="4">YAJO-like protein</fullName>
    </submittedName>
</protein>
<dbReference type="InterPro" id="IPR050523">
    <property type="entry name" value="AKR_Detox_Biosynth"/>
</dbReference>
<organism evidence="4 5">
    <name type="scientific">Mya arenaria</name>
    <name type="common">Soft-shell clam</name>
    <dbReference type="NCBI Taxonomy" id="6604"/>
    <lineage>
        <taxon>Eukaryota</taxon>
        <taxon>Metazoa</taxon>
        <taxon>Spiralia</taxon>
        <taxon>Lophotrochozoa</taxon>
        <taxon>Mollusca</taxon>
        <taxon>Bivalvia</taxon>
        <taxon>Autobranchia</taxon>
        <taxon>Heteroconchia</taxon>
        <taxon>Euheterodonta</taxon>
        <taxon>Imparidentia</taxon>
        <taxon>Neoheterodontei</taxon>
        <taxon>Myida</taxon>
        <taxon>Myoidea</taxon>
        <taxon>Myidae</taxon>
        <taxon>Mya</taxon>
    </lineage>
</organism>
<dbReference type="SUPFAM" id="SSF51430">
    <property type="entry name" value="NAD(P)-linked oxidoreductase"/>
    <property type="match status" value="2"/>
</dbReference>
<gene>
    <name evidence="4" type="ORF">MAR_007141</name>
</gene>
<dbReference type="InterPro" id="IPR036812">
    <property type="entry name" value="NAD(P)_OxRdtase_dom_sf"/>
</dbReference>
<dbReference type="Proteomes" id="UP001164746">
    <property type="component" value="Chromosome 1"/>
</dbReference>
<dbReference type="Gene3D" id="3.20.20.100">
    <property type="entry name" value="NADP-dependent oxidoreductase domain"/>
    <property type="match status" value="2"/>
</dbReference>
<evidence type="ECO:0000256" key="1">
    <source>
        <dbReference type="ARBA" id="ARBA00023002"/>
    </source>
</evidence>
<dbReference type="CDD" id="cd19085">
    <property type="entry name" value="AKR_AKR11B3"/>
    <property type="match status" value="1"/>
</dbReference>
<comment type="similarity">
    <text evidence="2">Belongs to the aldo/keto reductase family. Aldo/keto reductase 2 subfamily.</text>
</comment>
<dbReference type="PANTHER" id="PTHR43364">
    <property type="entry name" value="NADH-SPECIFIC METHYLGLYOXAL REDUCTASE-RELATED"/>
    <property type="match status" value="1"/>
</dbReference>
<proteinExistence type="inferred from homology"/>
<reference evidence="4" key="1">
    <citation type="submission" date="2022-11" db="EMBL/GenBank/DDBJ databases">
        <title>Centuries of genome instability and evolution in soft-shell clam transmissible cancer (bioRxiv).</title>
        <authorList>
            <person name="Hart S.F.M."/>
            <person name="Yonemitsu M.A."/>
            <person name="Giersch R.M."/>
            <person name="Beal B.F."/>
            <person name="Arriagada G."/>
            <person name="Davis B.W."/>
            <person name="Ostrander E.A."/>
            <person name="Goff S.P."/>
            <person name="Metzger M.J."/>
        </authorList>
    </citation>
    <scope>NUCLEOTIDE SEQUENCE</scope>
    <source>
        <strain evidence="4">MELC-2E11</strain>
        <tissue evidence="4">Siphon/mantle</tissue>
    </source>
</reference>
<dbReference type="Pfam" id="PF00248">
    <property type="entry name" value="Aldo_ket_red"/>
    <property type="match status" value="1"/>
</dbReference>
<evidence type="ECO:0000256" key="2">
    <source>
        <dbReference type="ARBA" id="ARBA00038157"/>
    </source>
</evidence>
<accession>A0ABY7DI29</accession>
<dbReference type="InterPro" id="IPR023210">
    <property type="entry name" value="NADP_OxRdtase_dom"/>
</dbReference>
<dbReference type="EMBL" id="CP111012">
    <property type="protein sequence ID" value="WAQ94670.1"/>
    <property type="molecule type" value="Genomic_DNA"/>
</dbReference>